<dbReference type="NCBIfam" id="TIGR00508">
    <property type="entry name" value="bioA"/>
    <property type="match status" value="1"/>
</dbReference>
<evidence type="ECO:0000256" key="5">
    <source>
        <dbReference type="ARBA" id="ARBA00022576"/>
    </source>
</evidence>
<evidence type="ECO:0000256" key="10">
    <source>
        <dbReference type="ARBA" id="ARBA00060970"/>
    </source>
</evidence>
<evidence type="ECO:0000256" key="7">
    <source>
        <dbReference type="ARBA" id="ARBA00022691"/>
    </source>
</evidence>
<feature type="site" description="Participates in the substrate recognition with KAPA and in a stacking interaction with the adenine ring of SAM" evidence="11">
    <location>
        <position position="16"/>
    </location>
</feature>
<evidence type="ECO:0000256" key="4">
    <source>
        <dbReference type="ARBA" id="ARBA00022490"/>
    </source>
</evidence>
<comment type="pathway">
    <text evidence="11">Cofactor biosynthesis; biotin biosynthesis; 7,8-diaminononanoate from 8-amino-7-oxononanoate (SAM route): step 1/1.</text>
</comment>
<comment type="function">
    <text evidence="11">Catalyzes the transfer of the alpha-amino group from S-adenosyl-L-methionine (SAM) to 7-keto-8-aminopelargonic acid (KAPA) to form 7,8-diaminopelargonic acid (DAPA). It is the only aminotransferase known to utilize SAM as an amino donor.</text>
</comment>
<dbReference type="InterPro" id="IPR015421">
    <property type="entry name" value="PyrdxlP-dep_Trfase_major"/>
</dbReference>
<dbReference type="Gene3D" id="3.90.1150.10">
    <property type="entry name" value="Aspartate Aminotransferase, domain 1"/>
    <property type="match status" value="1"/>
</dbReference>
<dbReference type="PROSITE" id="PS00600">
    <property type="entry name" value="AA_TRANSFER_CLASS_3"/>
    <property type="match status" value="1"/>
</dbReference>
<name>A0A3N0B388_9ACTN</name>
<dbReference type="FunFam" id="3.40.640.10:FF:000078">
    <property type="entry name" value="Adenosylmethionine-8-amino-7-oxononanoate aminotransferase"/>
    <property type="match status" value="1"/>
</dbReference>
<dbReference type="Proteomes" id="UP000278632">
    <property type="component" value="Unassembled WGS sequence"/>
</dbReference>
<dbReference type="InterPro" id="IPR005814">
    <property type="entry name" value="Aminotrans_3"/>
</dbReference>
<feature type="binding site" evidence="11">
    <location>
        <position position="412"/>
    </location>
    <ligand>
        <name>substrate</name>
    </ligand>
</feature>
<gene>
    <name evidence="11 12" type="primary">bioA</name>
    <name evidence="12" type="ORF">DMP08_09215</name>
</gene>
<organism evidence="12 13">
    <name type="scientific">Paraeggerthella hongkongensis</name>
    <dbReference type="NCBI Taxonomy" id="230658"/>
    <lineage>
        <taxon>Bacteria</taxon>
        <taxon>Bacillati</taxon>
        <taxon>Actinomycetota</taxon>
        <taxon>Coriobacteriia</taxon>
        <taxon>Eggerthellales</taxon>
        <taxon>Eggerthellaceae</taxon>
        <taxon>Paraeggerthella</taxon>
    </lineage>
</organism>
<keyword evidence="8 11" id="KW-0093">Biotin biosynthesis</keyword>
<keyword evidence="4 11" id="KW-0963">Cytoplasm</keyword>
<comment type="caution">
    <text evidence="12">The sequence shown here is derived from an EMBL/GenBank/DDBJ whole genome shotgun (WGS) entry which is preliminary data.</text>
</comment>
<dbReference type="InterPro" id="IPR015422">
    <property type="entry name" value="PyrdxlP-dep_Trfase_small"/>
</dbReference>
<comment type="subcellular location">
    <subcellularLocation>
        <location evidence="2 11">Cytoplasm</location>
    </subcellularLocation>
</comment>
<feature type="modified residue" description="N6-(pyridoxal phosphate)lysine" evidence="11">
    <location>
        <position position="281"/>
    </location>
</feature>
<dbReference type="AlphaFoldDB" id="A0A3N0B388"/>
<proteinExistence type="inferred from homology"/>
<feature type="binding site" evidence="11">
    <location>
        <position position="252"/>
    </location>
    <ligand>
        <name>pyridoxal 5'-phosphate</name>
        <dbReference type="ChEBI" id="CHEBI:597326"/>
    </ligand>
</feature>
<dbReference type="InterPro" id="IPR015424">
    <property type="entry name" value="PyrdxlP-dep_Trfase"/>
</dbReference>
<evidence type="ECO:0000256" key="11">
    <source>
        <dbReference type="HAMAP-Rule" id="MF_00834"/>
    </source>
</evidence>
<evidence type="ECO:0000313" key="13">
    <source>
        <dbReference type="Proteomes" id="UP000278632"/>
    </source>
</evidence>
<reference evidence="13" key="1">
    <citation type="submission" date="2018-05" db="EMBL/GenBank/DDBJ databases">
        <title>Genome Sequencing of selected type strains of the family Eggerthellaceae.</title>
        <authorList>
            <person name="Danylec N."/>
            <person name="Stoll D.A."/>
            <person name="Doetsch A."/>
            <person name="Huch M."/>
        </authorList>
    </citation>
    <scope>NUCLEOTIDE SEQUENCE [LARGE SCALE GENOMIC DNA]</scope>
    <source>
        <strain evidence="13">DSM 16106</strain>
    </source>
</reference>
<feature type="binding site" evidence="11">
    <location>
        <position position="316"/>
    </location>
    <ligand>
        <name>substrate</name>
    </ligand>
</feature>
<keyword evidence="9 11" id="KW-0663">Pyridoxal phosphate</keyword>
<evidence type="ECO:0000256" key="1">
    <source>
        <dbReference type="ARBA" id="ARBA00001933"/>
    </source>
</evidence>
<dbReference type="GO" id="GO:0005737">
    <property type="term" value="C:cytoplasm"/>
    <property type="evidence" value="ECO:0007669"/>
    <property type="project" value="UniProtKB-SubCell"/>
</dbReference>
<feature type="binding site" evidence="11">
    <location>
        <begin position="113"/>
        <end position="114"/>
    </location>
    <ligand>
        <name>pyridoxal 5'-phosphate</name>
        <dbReference type="ChEBI" id="CHEBI:597326"/>
    </ligand>
</feature>
<dbReference type="Gene3D" id="3.40.640.10">
    <property type="entry name" value="Type I PLP-dependent aspartate aminotransferase-like (Major domain)"/>
    <property type="match status" value="1"/>
</dbReference>
<keyword evidence="13" id="KW-1185">Reference proteome</keyword>
<dbReference type="InterPro" id="IPR005815">
    <property type="entry name" value="BioA"/>
</dbReference>
<feature type="binding site" evidence="11">
    <location>
        <position position="146"/>
    </location>
    <ligand>
        <name>substrate</name>
    </ligand>
</feature>
<evidence type="ECO:0000313" key="12">
    <source>
        <dbReference type="EMBL" id="RNL41575.1"/>
    </source>
</evidence>
<dbReference type="HAMAP" id="MF_00834">
    <property type="entry name" value="BioA"/>
    <property type="match status" value="1"/>
</dbReference>
<comment type="catalytic activity">
    <reaction evidence="11">
        <text>(8S)-8-amino-7-oxononanoate + S-adenosyl-L-methionine = S-adenosyl-4-methylsulfanyl-2-oxobutanoate + (7R,8S)-7,8-diammoniononanoate</text>
        <dbReference type="Rhea" id="RHEA:16861"/>
        <dbReference type="ChEBI" id="CHEBI:16490"/>
        <dbReference type="ChEBI" id="CHEBI:59789"/>
        <dbReference type="ChEBI" id="CHEBI:149468"/>
        <dbReference type="ChEBI" id="CHEBI:149469"/>
        <dbReference type="EC" id="2.6.1.62"/>
    </reaction>
</comment>
<dbReference type="EC" id="2.6.1.62" evidence="11"/>
<dbReference type="EMBL" id="QICD01000020">
    <property type="protein sequence ID" value="RNL41575.1"/>
    <property type="molecule type" value="Genomic_DNA"/>
</dbReference>
<feature type="binding site" evidence="11">
    <location>
        <position position="53"/>
    </location>
    <ligand>
        <name>substrate</name>
    </ligand>
</feature>
<dbReference type="Pfam" id="PF00202">
    <property type="entry name" value="Aminotran_3"/>
    <property type="match status" value="1"/>
</dbReference>
<comment type="similarity">
    <text evidence="10 11">Belongs to the class-III pyridoxal-phosphate-dependent aminotransferase family. BioA subfamily.</text>
</comment>
<dbReference type="GO" id="GO:0004015">
    <property type="term" value="F:adenosylmethionine-8-amino-7-oxononanoate transaminase activity"/>
    <property type="evidence" value="ECO:0007669"/>
    <property type="project" value="UniProtKB-UniRule"/>
</dbReference>
<keyword evidence="7 11" id="KW-0949">S-adenosyl-L-methionine</keyword>
<evidence type="ECO:0000256" key="8">
    <source>
        <dbReference type="ARBA" id="ARBA00022756"/>
    </source>
</evidence>
<evidence type="ECO:0000256" key="9">
    <source>
        <dbReference type="ARBA" id="ARBA00022898"/>
    </source>
</evidence>
<dbReference type="GO" id="GO:0030170">
    <property type="term" value="F:pyridoxal phosphate binding"/>
    <property type="evidence" value="ECO:0007669"/>
    <property type="project" value="UniProtKB-UniRule"/>
</dbReference>
<accession>A0A3N0B388</accession>
<dbReference type="PIRSF" id="PIRSF000521">
    <property type="entry name" value="Transaminase_4ab_Lys_Orn"/>
    <property type="match status" value="1"/>
</dbReference>
<dbReference type="GO" id="GO:0009102">
    <property type="term" value="P:biotin biosynthetic process"/>
    <property type="evidence" value="ECO:0007669"/>
    <property type="project" value="UniProtKB-UniRule"/>
</dbReference>
<dbReference type="NCBIfam" id="NF004624">
    <property type="entry name" value="PRK05964.1"/>
    <property type="match status" value="1"/>
</dbReference>
<dbReference type="RefSeq" id="WP_123192616.1">
    <property type="nucleotide sequence ID" value="NZ_QICD01000020.1"/>
</dbReference>
<keyword evidence="6 11" id="KW-0808">Transferase</keyword>
<dbReference type="UniPathway" id="UPA00078">
    <property type="reaction ID" value="UER00160"/>
</dbReference>
<dbReference type="OrthoDB" id="3246809at2"/>
<feature type="binding site" evidence="11">
    <location>
        <begin position="317"/>
        <end position="318"/>
    </location>
    <ligand>
        <name>pyridoxal 5'-phosphate</name>
        <dbReference type="ChEBI" id="CHEBI:597326"/>
    </ligand>
</feature>
<dbReference type="SUPFAM" id="SSF53383">
    <property type="entry name" value="PLP-dependent transferases"/>
    <property type="match status" value="1"/>
</dbReference>
<comment type="cofactor">
    <cofactor evidence="1 11">
        <name>pyridoxal 5'-phosphate</name>
        <dbReference type="ChEBI" id="CHEBI:597326"/>
    </cofactor>
</comment>
<dbReference type="PANTHER" id="PTHR42684">
    <property type="entry name" value="ADENOSYLMETHIONINE-8-AMINO-7-OXONONANOATE AMINOTRANSFERASE"/>
    <property type="match status" value="1"/>
</dbReference>
<feature type="binding site" evidence="11">
    <location>
        <position position="281"/>
    </location>
    <ligand>
        <name>substrate</name>
    </ligand>
</feature>
<evidence type="ECO:0000256" key="3">
    <source>
        <dbReference type="ARBA" id="ARBA00011738"/>
    </source>
</evidence>
<evidence type="ECO:0000256" key="6">
    <source>
        <dbReference type="ARBA" id="ARBA00022679"/>
    </source>
</evidence>
<keyword evidence="5 11" id="KW-0032">Aminotransferase</keyword>
<dbReference type="CDD" id="cd00610">
    <property type="entry name" value="OAT_like"/>
    <property type="match status" value="1"/>
</dbReference>
<dbReference type="InterPro" id="IPR049704">
    <property type="entry name" value="Aminotrans_3_PPA_site"/>
</dbReference>
<dbReference type="PANTHER" id="PTHR42684:SF17">
    <property type="entry name" value="ADENOSYLMETHIONINE-8-AMINO-7-OXONONANOATE AMINOTRANSFERASE"/>
    <property type="match status" value="1"/>
</dbReference>
<comment type="subunit">
    <text evidence="3 11">Homodimer.</text>
</comment>
<sequence>MATWQERDLAHIWHPCSQMKDYEDFPPIIIERGEGVRLFDLDGKDYIDIISSWWCNTLGHCNPDIAEAVAQQAKKLDHVLFANFSHEGIIQLAEELTAIMPEGLDKLCFSDNGSTSVECALKMSFQYHLQTGHPEKQRFMCLSEGYHGETLGALSVCADATYAGMYAPLMHRSHVIEAPDCYRCAYGCTRDACSCPCFEHAERQFEQHGRETCAVIVEPLLQGSAGMRMYPPLYLEKLRALCDRHDVHLIADEVATGFGRTGTMFAFDQTSVSPDMLCTSKNLTGGFLPMAVTAVTDDIYRAFYADYSEGKAFMHSHTYAGNPIAAAAALAVQRIMREDRVLERAAVKADHLQARLTEAFGDHPHVGEIRRLGMIHALELVVDRDTKEGFDPGERMGYRIYRQALDRGLMLRPLGNVVYFNPALTITEDELDCAVERARGAIDAVLG</sequence>
<protein>
    <recommendedName>
        <fullName evidence="11">Adenosylmethionine-8-amino-7-oxononanoate aminotransferase</fullName>
        <ecNumber evidence="11">2.6.1.62</ecNumber>
    </recommendedName>
    <alternativeName>
        <fullName evidence="11">7,8-diamino-pelargonic acid aminotransferase</fullName>
        <shortName evidence="11">DAPA AT</shortName>
        <shortName evidence="11">DAPA aminotransferase</shortName>
    </alternativeName>
    <alternativeName>
        <fullName evidence="11">7,8-diaminononanoate synthase</fullName>
        <shortName evidence="11">DANS</shortName>
    </alternativeName>
    <alternativeName>
        <fullName evidence="11">Diaminopelargonic acid synthase</fullName>
    </alternativeName>
</protein>
<evidence type="ECO:0000256" key="2">
    <source>
        <dbReference type="ARBA" id="ARBA00004496"/>
    </source>
</evidence>